<organism evidence="1 2">
    <name type="scientific">Quercus rubra</name>
    <name type="common">Northern red oak</name>
    <name type="synonym">Quercus borealis</name>
    <dbReference type="NCBI Taxonomy" id="3512"/>
    <lineage>
        <taxon>Eukaryota</taxon>
        <taxon>Viridiplantae</taxon>
        <taxon>Streptophyta</taxon>
        <taxon>Embryophyta</taxon>
        <taxon>Tracheophyta</taxon>
        <taxon>Spermatophyta</taxon>
        <taxon>Magnoliopsida</taxon>
        <taxon>eudicotyledons</taxon>
        <taxon>Gunneridae</taxon>
        <taxon>Pentapetalae</taxon>
        <taxon>rosids</taxon>
        <taxon>fabids</taxon>
        <taxon>Fagales</taxon>
        <taxon>Fagaceae</taxon>
        <taxon>Quercus</taxon>
    </lineage>
</organism>
<dbReference type="Proteomes" id="UP001324115">
    <property type="component" value="Unassembled WGS sequence"/>
</dbReference>
<dbReference type="PANTHER" id="PTHR47074">
    <property type="entry name" value="BNAC02G40300D PROTEIN"/>
    <property type="match status" value="1"/>
</dbReference>
<accession>A0AAN7I7M4</accession>
<dbReference type="InterPro" id="IPR052929">
    <property type="entry name" value="RNase_H-like_EbsB-rel"/>
</dbReference>
<evidence type="ECO:0000313" key="2">
    <source>
        <dbReference type="Proteomes" id="UP001324115"/>
    </source>
</evidence>
<dbReference type="AlphaFoldDB" id="A0AAN7I7M4"/>
<keyword evidence="2" id="KW-1185">Reference proteome</keyword>
<comment type="caution">
    <text evidence="1">The sequence shown here is derived from an EMBL/GenBank/DDBJ whole genome shotgun (WGS) entry which is preliminary data.</text>
</comment>
<evidence type="ECO:0000313" key="1">
    <source>
        <dbReference type="EMBL" id="KAK4558042.1"/>
    </source>
</evidence>
<evidence type="ECO:0008006" key="3">
    <source>
        <dbReference type="Google" id="ProtNLM"/>
    </source>
</evidence>
<reference evidence="1 2" key="1">
    <citation type="journal article" date="2023" name="G3 (Bethesda)">
        <title>A haplotype-resolved chromosome-scale genome for Quercus rubra L. provides insights into the genetics of adaptive traits for red oak species.</title>
        <authorList>
            <person name="Kapoor B."/>
            <person name="Jenkins J."/>
            <person name="Schmutz J."/>
            <person name="Zhebentyayeva T."/>
            <person name="Kuelheim C."/>
            <person name="Coggeshall M."/>
            <person name="Heim C."/>
            <person name="Lasky J.R."/>
            <person name="Leites L."/>
            <person name="Islam-Faridi N."/>
            <person name="Romero-Severson J."/>
            <person name="DeLeo V.L."/>
            <person name="Lucas S.M."/>
            <person name="Lazic D."/>
            <person name="Gailing O."/>
            <person name="Carlson J."/>
            <person name="Staton M."/>
        </authorList>
    </citation>
    <scope>NUCLEOTIDE SEQUENCE [LARGE SCALE GENOMIC DNA]</scope>
    <source>
        <strain evidence="1">Pseudo-F2</strain>
    </source>
</reference>
<gene>
    <name evidence="1" type="ORF">RGQ29_007697</name>
</gene>
<dbReference type="PANTHER" id="PTHR47074:SF48">
    <property type="entry name" value="POLYNUCLEOTIDYL TRANSFERASE, RIBONUCLEASE H-LIKE SUPERFAMILY PROTEIN"/>
    <property type="match status" value="1"/>
</dbReference>
<name>A0AAN7I7M4_QUERU</name>
<dbReference type="EMBL" id="JAXUIC010000012">
    <property type="protein sequence ID" value="KAK4558042.1"/>
    <property type="molecule type" value="Genomic_DNA"/>
</dbReference>
<proteinExistence type="predicted"/>
<protein>
    <recommendedName>
        <fullName evidence="3">RNase H type-1 domain-containing protein</fullName>
    </recommendedName>
</protein>
<sequence>MHRHIVNENICEAYGLEVEDSGHLFWRYVKAQEVWVASGLVGVLRSSQEYQFANYIPTQPRSDSEVYWSPPKPPWFKVNVEGAVFSSLKSVGVGIVIWDHCGQVAAAMSRSLDVPLGPLETQAKAMEEAILFAKDTGFHDVIF</sequence>